<dbReference type="GO" id="GO:0006261">
    <property type="term" value="P:DNA-templated DNA replication"/>
    <property type="evidence" value="ECO:0007669"/>
    <property type="project" value="UniProtKB-UniRule"/>
</dbReference>
<dbReference type="InterPro" id="IPR043128">
    <property type="entry name" value="Rev_trsase/Diguanyl_cyclase"/>
</dbReference>
<keyword evidence="10 16" id="KW-0227">DNA damage</keyword>
<dbReference type="GO" id="GO:0000287">
    <property type="term" value="F:magnesium ion binding"/>
    <property type="evidence" value="ECO:0007669"/>
    <property type="project" value="UniProtKB-UniRule"/>
</dbReference>
<feature type="site" description="Substrate discrimination" evidence="16">
    <location>
        <position position="12"/>
    </location>
</feature>
<dbReference type="HAMAP" id="MF_01113">
    <property type="entry name" value="DNApol_IV"/>
    <property type="match status" value="1"/>
</dbReference>
<accession>A0A1G7Z3Y4</accession>
<dbReference type="GO" id="GO:0003684">
    <property type="term" value="F:damaged DNA binding"/>
    <property type="evidence" value="ECO:0007669"/>
    <property type="project" value="InterPro"/>
</dbReference>
<proteinExistence type="inferred from homology"/>
<evidence type="ECO:0000256" key="2">
    <source>
        <dbReference type="ARBA" id="ARBA00010945"/>
    </source>
</evidence>
<dbReference type="RefSeq" id="WP_091818614.1">
    <property type="nucleotide sequence ID" value="NZ_FNCQ01000015.1"/>
</dbReference>
<dbReference type="InterPro" id="IPR036775">
    <property type="entry name" value="DNA_pol_Y-fam_lit_finger_sf"/>
</dbReference>
<comment type="catalytic activity">
    <reaction evidence="15 16">
        <text>DNA(n) + a 2'-deoxyribonucleoside 5'-triphosphate = DNA(n+1) + diphosphate</text>
        <dbReference type="Rhea" id="RHEA:22508"/>
        <dbReference type="Rhea" id="RHEA-COMP:17339"/>
        <dbReference type="Rhea" id="RHEA-COMP:17340"/>
        <dbReference type="ChEBI" id="CHEBI:33019"/>
        <dbReference type="ChEBI" id="CHEBI:61560"/>
        <dbReference type="ChEBI" id="CHEBI:173112"/>
        <dbReference type="EC" id="2.7.7.7"/>
    </reaction>
</comment>
<evidence type="ECO:0000256" key="6">
    <source>
        <dbReference type="ARBA" id="ARBA00022679"/>
    </source>
</evidence>
<evidence type="ECO:0000256" key="9">
    <source>
        <dbReference type="ARBA" id="ARBA00022723"/>
    </source>
</evidence>
<protein>
    <recommendedName>
        <fullName evidence="16">DNA polymerase IV</fullName>
        <shortName evidence="16">Pol IV</shortName>
        <ecNumber evidence="16">2.7.7.7</ecNumber>
    </recommendedName>
</protein>
<organism evidence="18 19">
    <name type="scientific">Prevotella communis</name>
    <dbReference type="NCBI Taxonomy" id="2913614"/>
    <lineage>
        <taxon>Bacteria</taxon>
        <taxon>Pseudomonadati</taxon>
        <taxon>Bacteroidota</taxon>
        <taxon>Bacteroidia</taxon>
        <taxon>Bacteroidales</taxon>
        <taxon>Prevotellaceae</taxon>
        <taxon>Prevotella</taxon>
    </lineage>
</organism>
<evidence type="ECO:0000256" key="13">
    <source>
        <dbReference type="ARBA" id="ARBA00023125"/>
    </source>
</evidence>
<comment type="subcellular location">
    <subcellularLocation>
        <location evidence="1 16">Cytoplasm</location>
    </subcellularLocation>
</comment>
<dbReference type="Gene3D" id="3.40.1170.60">
    <property type="match status" value="1"/>
</dbReference>
<evidence type="ECO:0000256" key="11">
    <source>
        <dbReference type="ARBA" id="ARBA00022842"/>
    </source>
</evidence>
<keyword evidence="6 16" id="KW-0808">Transferase</keyword>
<dbReference type="GO" id="GO:0003887">
    <property type="term" value="F:DNA-directed DNA polymerase activity"/>
    <property type="evidence" value="ECO:0007669"/>
    <property type="project" value="UniProtKB-UniRule"/>
</dbReference>
<dbReference type="InterPro" id="IPR053848">
    <property type="entry name" value="IMS_HHH_1"/>
</dbReference>
<evidence type="ECO:0000256" key="14">
    <source>
        <dbReference type="ARBA" id="ARBA00023204"/>
    </source>
</evidence>
<dbReference type="SUPFAM" id="SSF56672">
    <property type="entry name" value="DNA/RNA polymerases"/>
    <property type="match status" value="1"/>
</dbReference>
<evidence type="ECO:0000256" key="8">
    <source>
        <dbReference type="ARBA" id="ARBA00022705"/>
    </source>
</evidence>
<dbReference type="Proteomes" id="UP000198779">
    <property type="component" value="Unassembled WGS sequence"/>
</dbReference>
<dbReference type="Pfam" id="PF21999">
    <property type="entry name" value="IMS_HHH_1"/>
    <property type="match status" value="1"/>
</dbReference>
<evidence type="ECO:0000256" key="16">
    <source>
        <dbReference type="HAMAP-Rule" id="MF_01113"/>
    </source>
</evidence>
<evidence type="ECO:0000256" key="10">
    <source>
        <dbReference type="ARBA" id="ARBA00022763"/>
    </source>
</evidence>
<keyword evidence="7 16" id="KW-0548">Nucleotidyltransferase</keyword>
<feature type="active site" evidence="16">
    <location>
        <position position="102"/>
    </location>
</feature>
<dbReference type="Pfam" id="PF11799">
    <property type="entry name" value="IMS_C"/>
    <property type="match status" value="1"/>
</dbReference>
<evidence type="ECO:0000256" key="1">
    <source>
        <dbReference type="ARBA" id="ARBA00004496"/>
    </source>
</evidence>
<dbReference type="SUPFAM" id="SSF100879">
    <property type="entry name" value="Lesion bypass DNA polymerase (Y-family), little finger domain"/>
    <property type="match status" value="1"/>
</dbReference>
<dbReference type="EMBL" id="FNCQ01000015">
    <property type="protein sequence ID" value="SDH02860.1"/>
    <property type="molecule type" value="Genomic_DNA"/>
</dbReference>
<sequence length="362" mass="41238">MKIIHVDMDQFFAAVEQRDNPELKGKPIAVGHDAERGVVSTASYEARRFGVHSAQSIQVAKRLCPQLIIVEPHFQRYKEVSAQLHGIFHDYTDLIEPISLDEAFLDVTENKKGIDLGVEIAREIKQRILETTGLTASAGVSYCKFLAKIASDWRKPDGLTVIHPDRALDFIAQLKVEKIWGVGNKTAEKMHRMGIFTGADLRKVSLARLNQEFGKMGSVFHEFANGIDTRPVISEWERKSVSCERTFEKDIFDNAAVTIHLYHTVLELVRRIEKANFEGHTLTLKVKFQDFQQITRSVTVDYILRTKEDILPLAKQLMGDVEFHSHPIRLLGLGVANQKSSTVHEDPRWVELELEFEPWPED</sequence>
<dbReference type="GO" id="GO:0009432">
    <property type="term" value="P:SOS response"/>
    <property type="evidence" value="ECO:0007669"/>
    <property type="project" value="TreeGrafter"/>
</dbReference>
<dbReference type="InterPro" id="IPR017961">
    <property type="entry name" value="DNA_pol_Y-fam_little_finger"/>
</dbReference>
<evidence type="ECO:0000256" key="7">
    <source>
        <dbReference type="ARBA" id="ARBA00022695"/>
    </source>
</evidence>
<dbReference type="InterPro" id="IPR022880">
    <property type="entry name" value="DNApol_IV"/>
</dbReference>
<dbReference type="Gene3D" id="3.30.1490.100">
    <property type="entry name" value="DNA polymerase, Y-family, little finger domain"/>
    <property type="match status" value="1"/>
</dbReference>
<keyword evidence="8 16" id="KW-0235">DNA replication</keyword>
<dbReference type="CDD" id="cd03586">
    <property type="entry name" value="PolY_Pol_IV_kappa"/>
    <property type="match status" value="1"/>
</dbReference>
<dbReference type="Gene3D" id="1.10.150.20">
    <property type="entry name" value="5' to 3' exonuclease, C-terminal subdomain"/>
    <property type="match status" value="1"/>
</dbReference>
<dbReference type="InterPro" id="IPR050116">
    <property type="entry name" value="DNA_polymerase-Y"/>
</dbReference>
<evidence type="ECO:0000313" key="19">
    <source>
        <dbReference type="Proteomes" id="UP000198779"/>
    </source>
</evidence>
<evidence type="ECO:0000259" key="17">
    <source>
        <dbReference type="PROSITE" id="PS50173"/>
    </source>
</evidence>
<dbReference type="InterPro" id="IPR001126">
    <property type="entry name" value="UmuC"/>
</dbReference>
<dbReference type="PANTHER" id="PTHR11076">
    <property type="entry name" value="DNA REPAIR POLYMERASE UMUC / TRANSFERASE FAMILY MEMBER"/>
    <property type="match status" value="1"/>
</dbReference>
<keyword evidence="5 16" id="KW-0963">Cytoplasm</keyword>
<dbReference type="EC" id="2.7.7.7" evidence="16"/>
<gene>
    <name evidence="16" type="primary">dinB</name>
    <name evidence="18" type="ORF">SAMN04487901_11514</name>
</gene>
<evidence type="ECO:0000313" key="18">
    <source>
        <dbReference type="EMBL" id="SDH02860.1"/>
    </source>
</evidence>
<dbReference type="FunFam" id="3.30.1490.100:FF:000004">
    <property type="entry name" value="DNA polymerase IV"/>
    <property type="match status" value="1"/>
</dbReference>
<dbReference type="GO" id="GO:0005829">
    <property type="term" value="C:cytosol"/>
    <property type="evidence" value="ECO:0007669"/>
    <property type="project" value="TreeGrafter"/>
</dbReference>
<keyword evidence="19" id="KW-1185">Reference proteome</keyword>
<feature type="binding site" evidence="16">
    <location>
        <position position="101"/>
    </location>
    <ligand>
        <name>Mg(2+)</name>
        <dbReference type="ChEBI" id="CHEBI:18420"/>
    </ligand>
</feature>
<name>A0A1G7Z3Y4_9BACT</name>
<keyword evidence="14 16" id="KW-0234">DNA repair</keyword>
<dbReference type="FunFam" id="3.40.1170.60:FF:000001">
    <property type="entry name" value="DNA polymerase IV"/>
    <property type="match status" value="1"/>
</dbReference>
<dbReference type="PANTHER" id="PTHR11076:SF33">
    <property type="entry name" value="DNA POLYMERASE KAPPA"/>
    <property type="match status" value="1"/>
</dbReference>
<evidence type="ECO:0000256" key="15">
    <source>
        <dbReference type="ARBA" id="ARBA00049244"/>
    </source>
</evidence>
<dbReference type="NCBIfam" id="NF010731">
    <property type="entry name" value="PRK14133.1"/>
    <property type="match status" value="1"/>
</dbReference>
<dbReference type="AlphaFoldDB" id="A0A1G7Z3Y4"/>
<evidence type="ECO:0000256" key="12">
    <source>
        <dbReference type="ARBA" id="ARBA00022932"/>
    </source>
</evidence>
<dbReference type="InterPro" id="IPR043502">
    <property type="entry name" value="DNA/RNA_pol_sf"/>
</dbReference>
<keyword evidence="13 16" id="KW-0238">DNA-binding</keyword>
<dbReference type="GO" id="GO:0006281">
    <property type="term" value="P:DNA repair"/>
    <property type="evidence" value="ECO:0007669"/>
    <property type="project" value="UniProtKB-UniRule"/>
</dbReference>
<feature type="domain" description="UmuC" evidence="17">
    <location>
        <begin position="3"/>
        <end position="183"/>
    </location>
</feature>
<evidence type="ECO:0000256" key="5">
    <source>
        <dbReference type="ARBA" id="ARBA00022490"/>
    </source>
</evidence>
<evidence type="ECO:0000256" key="4">
    <source>
        <dbReference type="ARBA" id="ARBA00022457"/>
    </source>
</evidence>
<dbReference type="Pfam" id="PF00817">
    <property type="entry name" value="IMS"/>
    <property type="match status" value="1"/>
</dbReference>
<comment type="similarity">
    <text evidence="2 16">Belongs to the DNA polymerase type-Y family.</text>
</comment>
<dbReference type="FunFam" id="1.10.150.20:FF:000019">
    <property type="entry name" value="DNA polymerase IV"/>
    <property type="match status" value="1"/>
</dbReference>
<keyword evidence="9 16" id="KW-0479">Metal-binding</keyword>
<feature type="binding site" evidence="16">
    <location>
        <position position="7"/>
    </location>
    <ligand>
        <name>Mg(2+)</name>
        <dbReference type="ChEBI" id="CHEBI:18420"/>
    </ligand>
</feature>
<dbReference type="Gene3D" id="3.30.70.270">
    <property type="match status" value="1"/>
</dbReference>
<reference evidence="19" key="1">
    <citation type="submission" date="2016-10" db="EMBL/GenBank/DDBJ databases">
        <authorList>
            <person name="Varghese N."/>
            <person name="Submissions S."/>
        </authorList>
    </citation>
    <scope>NUCLEOTIDE SEQUENCE [LARGE SCALE GENOMIC DNA]</scope>
    <source>
        <strain evidence="19">BP1-148</strain>
    </source>
</reference>
<keyword evidence="11 16" id="KW-0460">Magnesium</keyword>
<comment type="subunit">
    <text evidence="3 16">Monomer.</text>
</comment>
<dbReference type="STRING" id="645274.SAMN04487901_11514"/>
<keyword evidence="12 16" id="KW-0239">DNA-directed DNA polymerase</keyword>
<comment type="cofactor">
    <cofactor evidence="16">
        <name>Mg(2+)</name>
        <dbReference type="ChEBI" id="CHEBI:18420"/>
    </cofactor>
    <text evidence="16">Binds 2 magnesium ions per subunit.</text>
</comment>
<dbReference type="GO" id="GO:0042276">
    <property type="term" value="P:error-prone translesion synthesis"/>
    <property type="evidence" value="ECO:0007669"/>
    <property type="project" value="TreeGrafter"/>
</dbReference>
<evidence type="ECO:0000256" key="3">
    <source>
        <dbReference type="ARBA" id="ARBA00011245"/>
    </source>
</evidence>
<comment type="function">
    <text evidence="16">Poorly processive, error-prone DNA polymerase involved in untargeted mutagenesis. Copies undamaged DNA at stalled replication forks, which arise in vivo from mismatched or misaligned primer ends. These misaligned primers can be extended by PolIV. Exhibits no 3'-5' exonuclease (proofreading) activity. May be involved in translesional synthesis, in conjunction with the beta clamp from PolIII.</text>
</comment>
<dbReference type="PROSITE" id="PS50173">
    <property type="entry name" value="UMUC"/>
    <property type="match status" value="1"/>
</dbReference>
<keyword evidence="4 16" id="KW-0515">Mutator protein</keyword>
<dbReference type="NCBIfam" id="NF002677">
    <property type="entry name" value="PRK02406.1"/>
    <property type="match status" value="1"/>
</dbReference>